<accession>A0A8S1YCC2</accession>
<evidence type="ECO:0000313" key="2">
    <source>
        <dbReference type="EMBL" id="CAD8211053.1"/>
    </source>
</evidence>
<organism evidence="2 3">
    <name type="scientific">Paramecium octaurelia</name>
    <dbReference type="NCBI Taxonomy" id="43137"/>
    <lineage>
        <taxon>Eukaryota</taxon>
        <taxon>Sar</taxon>
        <taxon>Alveolata</taxon>
        <taxon>Ciliophora</taxon>
        <taxon>Intramacronucleata</taxon>
        <taxon>Oligohymenophorea</taxon>
        <taxon>Peniculida</taxon>
        <taxon>Parameciidae</taxon>
        <taxon>Paramecium</taxon>
    </lineage>
</organism>
<dbReference type="AlphaFoldDB" id="A0A8S1YCC2"/>
<proteinExistence type="predicted"/>
<name>A0A8S1YCC2_PAROT</name>
<feature type="transmembrane region" description="Helical" evidence="1">
    <location>
        <begin position="36"/>
        <end position="55"/>
    </location>
</feature>
<keyword evidence="1" id="KW-0472">Membrane</keyword>
<evidence type="ECO:0000256" key="1">
    <source>
        <dbReference type="SAM" id="Phobius"/>
    </source>
</evidence>
<keyword evidence="1" id="KW-1133">Transmembrane helix</keyword>
<gene>
    <name evidence="2" type="ORF">POCTA_138.1.T1530012</name>
</gene>
<sequence length="64" mass="7947">MGKLLMKLMFYYQYPMKNAVRKHPFEQQYEQHDRELIMSLSYQIINIFYAMIFAYSKILQKKIM</sequence>
<keyword evidence="3" id="KW-1185">Reference proteome</keyword>
<comment type="caution">
    <text evidence="2">The sequence shown here is derived from an EMBL/GenBank/DDBJ whole genome shotgun (WGS) entry which is preliminary data.</text>
</comment>
<evidence type="ECO:0000313" key="3">
    <source>
        <dbReference type="Proteomes" id="UP000683925"/>
    </source>
</evidence>
<protein>
    <submittedName>
        <fullName evidence="2">Uncharacterized protein</fullName>
    </submittedName>
</protein>
<reference evidence="2" key="1">
    <citation type="submission" date="2021-01" db="EMBL/GenBank/DDBJ databases">
        <authorList>
            <consortium name="Genoscope - CEA"/>
            <person name="William W."/>
        </authorList>
    </citation>
    <scope>NUCLEOTIDE SEQUENCE</scope>
</reference>
<dbReference type="Proteomes" id="UP000683925">
    <property type="component" value="Unassembled WGS sequence"/>
</dbReference>
<dbReference type="EMBL" id="CAJJDP010000155">
    <property type="protein sequence ID" value="CAD8211053.1"/>
    <property type="molecule type" value="Genomic_DNA"/>
</dbReference>
<keyword evidence="1" id="KW-0812">Transmembrane</keyword>